<evidence type="ECO:0000256" key="2">
    <source>
        <dbReference type="ARBA" id="ARBA00022448"/>
    </source>
</evidence>
<evidence type="ECO:0000259" key="11">
    <source>
        <dbReference type="PROSITE" id="PS51007"/>
    </source>
</evidence>
<dbReference type="PRINTS" id="PR00605">
    <property type="entry name" value="CYTCHROMECIC"/>
</dbReference>
<evidence type="ECO:0000256" key="5">
    <source>
        <dbReference type="ARBA" id="ARBA00022764"/>
    </source>
</evidence>
<keyword evidence="2" id="KW-0813">Transport</keyword>
<dbReference type="GO" id="GO:0009055">
    <property type="term" value="F:electron transfer activity"/>
    <property type="evidence" value="ECO:0007669"/>
    <property type="project" value="InterPro"/>
</dbReference>
<keyword evidence="5" id="KW-0574">Periplasm</keyword>
<dbReference type="Pfam" id="PF00034">
    <property type="entry name" value="Cytochrom_C"/>
    <property type="match status" value="2"/>
</dbReference>
<dbReference type="InterPro" id="IPR024167">
    <property type="entry name" value="Cytochrome_c4-like"/>
</dbReference>
<feature type="signal peptide" evidence="10">
    <location>
        <begin position="1"/>
        <end position="22"/>
    </location>
</feature>
<feature type="binding site" description="covalent" evidence="8">
    <location>
        <position position="46"/>
    </location>
    <ligand>
        <name>heme c</name>
        <dbReference type="ChEBI" id="CHEBI:61717"/>
        <label>1</label>
    </ligand>
</feature>
<evidence type="ECO:0000256" key="4">
    <source>
        <dbReference type="ARBA" id="ARBA00022723"/>
    </source>
</evidence>
<keyword evidence="7 9" id="KW-0408">Iron</keyword>
<feature type="binding site" description="covalent" evidence="8">
    <location>
        <position position="138"/>
    </location>
    <ligand>
        <name>heme c</name>
        <dbReference type="ChEBI" id="CHEBI:61717"/>
        <label>2</label>
    </ligand>
</feature>
<dbReference type="InterPro" id="IPR036909">
    <property type="entry name" value="Cyt_c-like_dom_sf"/>
</dbReference>
<dbReference type="PROSITE" id="PS51007">
    <property type="entry name" value="CYTC"/>
    <property type="match status" value="2"/>
</dbReference>
<comment type="PTM">
    <text evidence="8">Binds 2 heme c groups covalently per subunit.</text>
</comment>
<keyword evidence="3 8" id="KW-0349">Heme</keyword>
<evidence type="ECO:0000256" key="6">
    <source>
        <dbReference type="ARBA" id="ARBA00022982"/>
    </source>
</evidence>
<evidence type="ECO:0000256" key="9">
    <source>
        <dbReference type="PIRSR" id="PIRSR000005-2"/>
    </source>
</evidence>
<dbReference type="Proteomes" id="UP000249396">
    <property type="component" value="Unassembled WGS sequence"/>
</dbReference>
<dbReference type="PIRSF" id="PIRSF000005">
    <property type="entry name" value="Cytochrome_c4"/>
    <property type="match status" value="1"/>
</dbReference>
<keyword evidence="4 9" id="KW-0479">Metal-binding</keyword>
<dbReference type="PANTHER" id="PTHR33751">
    <property type="entry name" value="CBB3-TYPE CYTOCHROME C OXIDASE SUBUNIT FIXP"/>
    <property type="match status" value="1"/>
</dbReference>
<gene>
    <name evidence="12" type="ORF">DM484_15525</name>
</gene>
<accession>A0A2W4SWM7</accession>
<organism evidence="12 13">
    <name type="scientific">Candidatus Methylumidiphilus alinenensis</name>
    <dbReference type="NCBI Taxonomy" id="2202197"/>
    <lineage>
        <taxon>Bacteria</taxon>
        <taxon>Pseudomonadati</taxon>
        <taxon>Pseudomonadota</taxon>
        <taxon>Gammaproteobacteria</taxon>
        <taxon>Methylococcales</taxon>
        <taxon>Candidatus Methylumidiphilus</taxon>
    </lineage>
</organism>
<feature type="binding site" description="axial binding residue" evidence="9">
    <location>
        <position position="182"/>
    </location>
    <ligand>
        <name>heme c</name>
        <dbReference type="ChEBI" id="CHEBI:61717"/>
        <label>2</label>
    </ligand>
    <ligandPart>
        <name>Fe</name>
        <dbReference type="ChEBI" id="CHEBI:18248"/>
    </ligandPart>
</feature>
<evidence type="ECO:0000256" key="7">
    <source>
        <dbReference type="ARBA" id="ARBA00023004"/>
    </source>
</evidence>
<dbReference type="InterPro" id="IPR008168">
    <property type="entry name" value="Cyt_C_IC"/>
</dbReference>
<dbReference type="Gene3D" id="1.10.760.10">
    <property type="entry name" value="Cytochrome c-like domain"/>
    <property type="match status" value="2"/>
</dbReference>
<dbReference type="InterPro" id="IPR050597">
    <property type="entry name" value="Cytochrome_c_Oxidase_Subunit"/>
</dbReference>
<dbReference type="GO" id="GO:0005506">
    <property type="term" value="F:iron ion binding"/>
    <property type="evidence" value="ECO:0007669"/>
    <property type="project" value="InterPro"/>
</dbReference>
<feature type="binding site" description="axial binding residue" evidence="9">
    <location>
        <position position="47"/>
    </location>
    <ligand>
        <name>heme c</name>
        <dbReference type="ChEBI" id="CHEBI:61717"/>
        <label>1</label>
    </ligand>
    <ligandPart>
        <name>Fe</name>
        <dbReference type="ChEBI" id="CHEBI:18248"/>
    </ligandPart>
</feature>
<feature type="domain" description="Cytochrome c" evidence="11">
    <location>
        <begin position="31"/>
        <end position="110"/>
    </location>
</feature>
<dbReference type="InterPro" id="IPR009056">
    <property type="entry name" value="Cyt_c-like_dom"/>
</dbReference>
<feature type="domain" description="Cytochrome c" evidence="11">
    <location>
        <begin position="117"/>
        <end position="205"/>
    </location>
</feature>
<dbReference type="GO" id="GO:0042597">
    <property type="term" value="C:periplasmic space"/>
    <property type="evidence" value="ECO:0007669"/>
    <property type="project" value="UniProtKB-SubCell"/>
</dbReference>
<evidence type="ECO:0000256" key="10">
    <source>
        <dbReference type="SAM" id="SignalP"/>
    </source>
</evidence>
<feature type="binding site" description="axial binding residue" evidence="9">
    <location>
        <position position="142"/>
    </location>
    <ligand>
        <name>heme c</name>
        <dbReference type="ChEBI" id="CHEBI:61717"/>
        <label>2</label>
    </ligand>
    <ligandPart>
        <name>Fe</name>
        <dbReference type="ChEBI" id="CHEBI:18248"/>
    </ligandPart>
</feature>
<proteinExistence type="predicted"/>
<evidence type="ECO:0000256" key="8">
    <source>
        <dbReference type="PIRSR" id="PIRSR000005-1"/>
    </source>
</evidence>
<feature type="chain" id="PRO_5016131325" evidence="10">
    <location>
        <begin position="23"/>
        <end position="205"/>
    </location>
</feature>
<dbReference type="GO" id="GO:0020037">
    <property type="term" value="F:heme binding"/>
    <property type="evidence" value="ECO:0007669"/>
    <property type="project" value="InterPro"/>
</dbReference>
<dbReference type="EMBL" id="QJPH01000346">
    <property type="protein sequence ID" value="PZN77024.1"/>
    <property type="molecule type" value="Genomic_DNA"/>
</dbReference>
<protein>
    <submittedName>
        <fullName evidence="12">Cytochrome c4</fullName>
    </submittedName>
</protein>
<keyword evidence="6" id="KW-0249">Electron transport</keyword>
<comment type="caution">
    <text evidence="12">The sequence shown here is derived from an EMBL/GenBank/DDBJ whole genome shotgun (WGS) entry which is preliminary data.</text>
</comment>
<sequence>MKKNTIMAIGLAMSFVAAQAFAEQTAAAVQGDAAAGKTKSETCGGCHGADGNPAAAVFPKLAGQHPSYLTKQLRVFRSQKRVDQMVMNTMAESLTDADIADISAWFAKNKVIPEKAEKNDLGQKIFRTGIPSKAVPACAACHGPKGEGNPTSVYPALGGQYSSYVGKSLHDYKSGERGNEIMQTITNRLSDEEINAVSDYVSGLQ</sequence>
<evidence type="ECO:0000313" key="13">
    <source>
        <dbReference type="Proteomes" id="UP000249396"/>
    </source>
</evidence>
<comment type="subcellular location">
    <subcellularLocation>
        <location evidence="1">Periplasm</location>
    </subcellularLocation>
</comment>
<name>A0A2W4SWM7_9GAMM</name>
<dbReference type="SUPFAM" id="SSF46626">
    <property type="entry name" value="Cytochrome c"/>
    <property type="match status" value="2"/>
</dbReference>
<dbReference type="PANTHER" id="PTHR33751:SF9">
    <property type="entry name" value="CYTOCHROME C4"/>
    <property type="match status" value="1"/>
</dbReference>
<keyword evidence="10" id="KW-0732">Signal</keyword>
<feature type="binding site" description="axial binding residue" evidence="9">
    <location>
        <position position="87"/>
    </location>
    <ligand>
        <name>heme c</name>
        <dbReference type="ChEBI" id="CHEBI:61717"/>
        <label>1</label>
    </ligand>
    <ligandPart>
        <name>Fe</name>
        <dbReference type="ChEBI" id="CHEBI:18248"/>
    </ligandPart>
</feature>
<feature type="binding site" description="covalent" evidence="8">
    <location>
        <position position="43"/>
    </location>
    <ligand>
        <name>heme c</name>
        <dbReference type="ChEBI" id="CHEBI:61717"/>
        <label>1</label>
    </ligand>
</feature>
<feature type="binding site" description="covalent" evidence="8">
    <location>
        <position position="141"/>
    </location>
    <ligand>
        <name>heme c</name>
        <dbReference type="ChEBI" id="CHEBI:61717"/>
        <label>2</label>
    </ligand>
</feature>
<evidence type="ECO:0000256" key="3">
    <source>
        <dbReference type="ARBA" id="ARBA00022617"/>
    </source>
</evidence>
<evidence type="ECO:0000313" key="12">
    <source>
        <dbReference type="EMBL" id="PZN77024.1"/>
    </source>
</evidence>
<evidence type="ECO:0000256" key="1">
    <source>
        <dbReference type="ARBA" id="ARBA00004418"/>
    </source>
</evidence>
<reference evidence="12 13" key="1">
    <citation type="journal article" date="2018" name="Aquat. Microb. Ecol.">
        <title>Gammaproteobacterial methanotrophs dominate.</title>
        <authorList>
            <person name="Rissanen A.J."/>
            <person name="Saarenheimo J."/>
            <person name="Tiirola M."/>
            <person name="Peura S."/>
            <person name="Aalto S.L."/>
            <person name="Karvinen A."/>
            <person name="Nykanen H."/>
        </authorList>
    </citation>
    <scope>NUCLEOTIDE SEQUENCE [LARGE SCALE GENOMIC DNA]</scope>
    <source>
        <strain evidence="12">AMbin10</strain>
    </source>
</reference>
<dbReference type="AlphaFoldDB" id="A0A2W4SWM7"/>